<evidence type="ECO:0000313" key="2">
    <source>
        <dbReference type="EnsemblMetazoa" id="ASIC014471-PA"/>
    </source>
</evidence>
<organism evidence="1">
    <name type="scientific">Anopheles sinensis</name>
    <name type="common">Mosquito</name>
    <dbReference type="NCBI Taxonomy" id="74873"/>
    <lineage>
        <taxon>Eukaryota</taxon>
        <taxon>Metazoa</taxon>
        <taxon>Ecdysozoa</taxon>
        <taxon>Arthropoda</taxon>
        <taxon>Hexapoda</taxon>
        <taxon>Insecta</taxon>
        <taxon>Pterygota</taxon>
        <taxon>Neoptera</taxon>
        <taxon>Endopterygota</taxon>
        <taxon>Diptera</taxon>
        <taxon>Nematocera</taxon>
        <taxon>Culicoidea</taxon>
        <taxon>Culicidae</taxon>
        <taxon>Anophelinae</taxon>
        <taxon>Anopheles</taxon>
    </lineage>
</organism>
<gene>
    <name evidence="1" type="ORF">ZHAS_00014471</name>
</gene>
<evidence type="ECO:0000313" key="3">
    <source>
        <dbReference type="Proteomes" id="UP000030765"/>
    </source>
</evidence>
<accession>A0A084W8E0</accession>
<dbReference type="EMBL" id="KE525318">
    <property type="protein sequence ID" value="KFB46484.1"/>
    <property type="molecule type" value="Genomic_DNA"/>
</dbReference>
<dbReference type="VEuPathDB" id="VectorBase:ASIC014471"/>
<sequence length="66" mass="7270">MSISTEIQRISLRVTLISEGHSPTKRNGIPIRYRSKAQMSSCGLISTGQLMSQKASHTGTFDYRVG</sequence>
<protein>
    <submittedName>
        <fullName evidence="1 2">Uncharacterized protein</fullName>
    </submittedName>
</protein>
<reference evidence="1 3" key="1">
    <citation type="journal article" date="2014" name="BMC Genomics">
        <title>Genome sequence of Anopheles sinensis provides insight into genetics basis of mosquito competence for malaria parasites.</title>
        <authorList>
            <person name="Zhou D."/>
            <person name="Zhang D."/>
            <person name="Ding G."/>
            <person name="Shi L."/>
            <person name="Hou Q."/>
            <person name="Ye Y."/>
            <person name="Xu Y."/>
            <person name="Zhou H."/>
            <person name="Xiong C."/>
            <person name="Li S."/>
            <person name="Yu J."/>
            <person name="Hong S."/>
            <person name="Yu X."/>
            <person name="Zou P."/>
            <person name="Chen C."/>
            <person name="Chang X."/>
            <person name="Wang W."/>
            <person name="Lv Y."/>
            <person name="Sun Y."/>
            <person name="Ma L."/>
            <person name="Shen B."/>
            <person name="Zhu C."/>
        </authorList>
    </citation>
    <scope>NUCLEOTIDE SEQUENCE [LARGE SCALE GENOMIC DNA]</scope>
</reference>
<dbReference type="Proteomes" id="UP000030765">
    <property type="component" value="Unassembled WGS sequence"/>
</dbReference>
<reference evidence="2" key="2">
    <citation type="submission" date="2020-05" db="UniProtKB">
        <authorList>
            <consortium name="EnsemblMetazoa"/>
        </authorList>
    </citation>
    <scope>IDENTIFICATION</scope>
</reference>
<keyword evidence="3" id="KW-1185">Reference proteome</keyword>
<dbReference type="EMBL" id="ATLV01021417">
    <property type="status" value="NOT_ANNOTATED_CDS"/>
    <property type="molecule type" value="Genomic_DNA"/>
</dbReference>
<proteinExistence type="predicted"/>
<name>A0A084W8E0_ANOSI</name>
<dbReference type="EnsemblMetazoa" id="ASIC014471-RA">
    <property type="protein sequence ID" value="ASIC014471-PA"/>
    <property type="gene ID" value="ASIC014471"/>
</dbReference>
<evidence type="ECO:0000313" key="1">
    <source>
        <dbReference type="EMBL" id="KFB46484.1"/>
    </source>
</evidence>
<dbReference type="AlphaFoldDB" id="A0A084W8E0"/>